<keyword evidence="2" id="KW-1185">Reference proteome</keyword>
<sequence>MAITSPSTPIFSSFFCCKRAYGPCLLFLVMNASMLRNFVIDSARWGLSIIVQVLAKFERQRVCVCFYFAFSCFTFGGFSGKTAMAKYICVLNKVPTDSSSPPLLYE</sequence>
<accession>A0ACC0TJF1</accession>
<dbReference type="EMBL" id="CM009290">
    <property type="protein sequence ID" value="KAI9401471.1"/>
    <property type="molecule type" value="Genomic_DNA"/>
</dbReference>
<gene>
    <name evidence="1" type="ORF">POPTR_001G127650v4</name>
</gene>
<proteinExistence type="predicted"/>
<evidence type="ECO:0000313" key="2">
    <source>
        <dbReference type="Proteomes" id="UP000006729"/>
    </source>
</evidence>
<protein>
    <submittedName>
        <fullName evidence="1">Uncharacterized protein</fullName>
    </submittedName>
</protein>
<comment type="caution">
    <text evidence="1">The sequence shown here is derived from an EMBL/GenBank/DDBJ whole genome shotgun (WGS) entry which is preliminary data.</text>
</comment>
<organism evidence="1 2">
    <name type="scientific">Populus trichocarpa</name>
    <name type="common">Western balsam poplar</name>
    <name type="synonym">Populus balsamifera subsp. trichocarpa</name>
    <dbReference type="NCBI Taxonomy" id="3694"/>
    <lineage>
        <taxon>Eukaryota</taxon>
        <taxon>Viridiplantae</taxon>
        <taxon>Streptophyta</taxon>
        <taxon>Embryophyta</taxon>
        <taxon>Tracheophyta</taxon>
        <taxon>Spermatophyta</taxon>
        <taxon>Magnoliopsida</taxon>
        <taxon>eudicotyledons</taxon>
        <taxon>Gunneridae</taxon>
        <taxon>Pentapetalae</taxon>
        <taxon>rosids</taxon>
        <taxon>fabids</taxon>
        <taxon>Malpighiales</taxon>
        <taxon>Salicaceae</taxon>
        <taxon>Saliceae</taxon>
        <taxon>Populus</taxon>
    </lineage>
</organism>
<reference evidence="1 2" key="1">
    <citation type="journal article" date="2006" name="Science">
        <title>The genome of black cottonwood, Populus trichocarpa (Torr. &amp; Gray).</title>
        <authorList>
            <person name="Tuskan G.A."/>
            <person name="Difazio S."/>
            <person name="Jansson S."/>
            <person name="Bohlmann J."/>
            <person name="Grigoriev I."/>
            <person name="Hellsten U."/>
            <person name="Putnam N."/>
            <person name="Ralph S."/>
            <person name="Rombauts S."/>
            <person name="Salamov A."/>
            <person name="Schein J."/>
            <person name="Sterck L."/>
            <person name="Aerts A."/>
            <person name="Bhalerao R.R."/>
            <person name="Bhalerao R.P."/>
            <person name="Blaudez D."/>
            <person name="Boerjan W."/>
            <person name="Brun A."/>
            <person name="Brunner A."/>
            <person name="Busov V."/>
            <person name="Campbell M."/>
            <person name="Carlson J."/>
            <person name="Chalot M."/>
            <person name="Chapman J."/>
            <person name="Chen G.L."/>
            <person name="Cooper D."/>
            <person name="Coutinho P.M."/>
            <person name="Couturier J."/>
            <person name="Covert S."/>
            <person name="Cronk Q."/>
            <person name="Cunningham R."/>
            <person name="Davis J."/>
            <person name="Degroeve S."/>
            <person name="Dejardin A."/>
            <person name="Depamphilis C."/>
            <person name="Detter J."/>
            <person name="Dirks B."/>
            <person name="Dubchak I."/>
            <person name="Duplessis S."/>
            <person name="Ehlting J."/>
            <person name="Ellis B."/>
            <person name="Gendler K."/>
            <person name="Goodstein D."/>
            <person name="Gribskov M."/>
            <person name="Grimwood J."/>
            <person name="Groover A."/>
            <person name="Gunter L."/>
            <person name="Hamberger B."/>
            <person name="Heinze B."/>
            <person name="Helariutta Y."/>
            <person name="Henrissat B."/>
            <person name="Holligan D."/>
            <person name="Holt R."/>
            <person name="Huang W."/>
            <person name="Islam-Faridi N."/>
            <person name="Jones S."/>
            <person name="Jones-Rhoades M."/>
            <person name="Jorgensen R."/>
            <person name="Joshi C."/>
            <person name="Kangasjarvi J."/>
            <person name="Karlsson J."/>
            <person name="Kelleher C."/>
            <person name="Kirkpatrick R."/>
            <person name="Kirst M."/>
            <person name="Kohler A."/>
            <person name="Kalluri U."/>
            <person name="Larimer F."/>
            <person name="Leebens-Mack J."/>
            <person name="Leple J.C."/>
            <person name="Locascio P."/>
            <person name="Lou Y."/>
            <person name="Lucas S."/>
            <person name="Martin F."/>
            <person name="Montanini B."/>
            <person name="Napoli C."/>
            <person name="Nelson D.R."/>
            <person name="Nelson C."/>
            <person name="Nieminen K."/>
            <person name="Nilsson O."/>
            <person name="Pereda V."/>
            <person name="Peter G."/>
            <person name="Philippe R."/>
            <person name="Pilate G."/>
            <person name="Poliakov A."/>
            <person name="Razumovskaya J."/>
            <person name="Richardson P."/>
            <person name="Rinaldi C."/>
            <person name="Ritland K."/>
            <person name="Rouze P."/>
            <person name="Ryaboy D."/>
            <person name="Schmutz J."/>
            <person name="Schrader J."/>
            <person name="Segerman B."/>
            <person name="Shin H."/>
            <person name="Siddiqui A."/>
            <person name="Sterky F."/>
            <person name="Terry A."/>
            <person name="Tsai C.J."/>
            <person name="Uberbacher E."/>
            <person name="Unneberg P."/>
            <person name="Vahala J."/>
            <person name="Wall K."/>
            <person name="Wessler S."/>
            <person name="Yang G."/>
            <person name="Yin T."/>
            <person name="Douglas C."/>
            <person name="Marra M."/>
            <person name="Sandberg G."/>
            <person name="Van de Peer Y."/>
            <person name="Rokhsar D."/>
        </authorList>
    </citation>
    <scope>NUCLEOTIDE SEQUENCE [LARGE SCALE GENOMIC DNA]</scope>
    <source>
        <strain evidence="2">cv. Nisqually</strain>
    </source>
</reference>
<dbReference type="Proteomes" id="UP000006729">
    <property type="component" value="Chromosome 1"/>
</dbReference>
<evidence type="ECO:0000313" key="1">
    <source>
        <dbReference type="EMBL" id="KAI9401471.1"/>
    </source>
</evidence>
<name>A0ACC0TJF1_POPTR</name>